<reference evidence="8" key="2">
    <citation type="submission" date="2023-01" db="EMBL/GenBank/DDBJ databases">
        <authorList>
            <person name="Sun Q."/>
            <person name="Evtushenko L."/>
        </authorList>
    </citation>
    <scope>NUCLEOTIDE SEQUENCE</scope>
    <source>
        <strain evidence="8">VKM B-2347</strain>
    </source>
</reference>
<dbReference type="Gene3D" id="3.40.1390.10">
    <property type="entry name" value="MurE/MurF, N-terminal domain"/>
    <property type="match status" value="1"/>
</dbReference>
<organism evidence="8 9">
    <name type="scientific">Hansschlegelia plantiphila</name>
    <dbReference type="NCBI Taxonomy" id="374655"/>
    <lineage>
        <taxon>Bacteria</taxon>
        <taxon>Pseudomonadati</taxon>
        <taxon>Pseudomonadota</taxon>
        <taxon>Alphaproteobacteria</taxon>
        <taxon>Hyphomicrobiales</taxon>
        <taxon>Methylopilaceae</taxon>
        <taxon>Hansschlegelia</taxon>
    </lineage>
</organism>
<dbReference type="Gene3D" id="2.160.10.10">
    <property type="entry name" value="Hexapeptide repeat proteins"/>
    <property type="match status" value="1"/>
</dbReference>
<name>A0A9W6MWH7_9HYPH</name>
<sequence length="306" mass="30964">MIEPRFFVSPEPLDIDRLLELTGATAAGRDGAGLAIRGVSSIERAGPSDLSLVIDGAPPVTLGESRAGALLLSPEHAGHAPAGAVALVTADPLGAFARVAAALYPAAARPQAIFGPGVAPGAVVHPEARLEPDVSVDPGAVIGPRAEIGRGAVICANAVIGADVRLGRGAAVGPGASIVHALIGDRVTIQQGVRIGQGGLSLLRPHERLPTAPQIGRAIVQDDVEIGANATIDRGSDRDTVIGEAAKIDNLVHIGQNVVIGRHCVIFADAVIEEGARLKDYSVLGRSDGRSAAVMSAPGVRRAPSA</sequence>
<evidence type="ECO:0000313" key="8">
    <source>
        <dbReference type="EMBL" id="GLK69519.1"/>
    </source>
</evidence>
<keyword evidence="2" id="KW-0441">Lipid A biosynthesis</keyword>
<dbReference type="EMBL" id="BSFI01000022">
    <property type="protein sequence ID" value="GLK69519.1"/>
    <property type="molecule type" value="Genomic_DNA"/>
</dbReference>
<evidence type="ECO:0000313" key="9">
    <source>
        <dbReference type="Proteomes" id="UP001143372"/>
    </source>
</evidence>
<dbReference type="NCBIfam" id="NF002060">
    <property type="entry name" value="PRK00892.1"/>
    <property type="match status" value="1"/>
</dbReference>
<dbReference type="PANTHER" id="PTHR43378">
    <property type="entry name" value="UDP-3-O-ACYLGLUCOSAMINE N-ACYLTRANSFERASE"/>
    <property type="match status" value="1"/>
</dbReference>
<evidence type="ECO:0000256" key="2">
    <source>
        <dbReference type="ARBA" id="ARBA00022556"/>
    </source>
</evidence>
<keyword evidence="1" id="KW-0444">Lipid biosynthesis</keyword>
<proteinExistence type="predicted"/>
<dbReference type="GO" id="GO:0009245">
    <property type="term" value="P:lipid A biosynthetic process"/>
    <property type="evidence" value="ECO:0007669"/>
    <property type="project" value="UniProtKB-KW"/>
</dbReference>
<evidence type="ECO:0000256" key="6">
    <source>
        <dbReference type="ARBA" id="ARBA00023315"/>
    </source>
</evidence>
<dbReference type="Proteomes" id="UP001143372">
    <property type="component" value="Unassembled WGS sequence"/>
</dbReference>
<evidence type="ECO:0000256" key="1">
    <source>
        <dbReference type="ARBA" id="ARBA00022516"/>
    </source>
</evidence>
<dbReference type="SUPFAM" id="SSF51161">
    <property type="entry name" value="Trimeric LpxA-like enzymes"/>
    <property type="match status" value="1"/>
</dbReference>
<accession>A0A9W6MWH7</accession>
<keyword evidence="9" id="KW-1185">Reference proteome</keyword>
<protein>
    <submittedName>
        <fullName evidence="8">UDP-3-O-acylglucosamine N-acyltransferase</fullName>
    </submittedName>
</protein>
<dbReference type="InterPro" id="IPR011004">
    <property type="entry name" value="Trimer_LpxA-like_sf"/>
</dbReference>
<keyword evidence="4" id="KW-0677">Repeat</keyword>
<dbReference type="InterPro" id="IPR007691">
    <property type="entry name" value="LpxD"/>
</dbReference>
<dbReference type="RefSeq" id="WP_271169739.1">
    <property type="nucleotide sequence ID" value="NZ_BSFI01000022.1"/>
</dbReference>
<dbReference type="InterPro" id="IPR020573">
    <property type="entry name" value="UDP_GlcNAc_AcTrfase_non-rep"/>
</dbReference>
<evidence type="ECO:0000259" key="7">
    <source>
        <dbReference type="Pfam" id="PF04613"/>
    </source>
</evidence>
<dbReference type="PANTHER" id="PTHR43378:SF2">
    <property type="entry name" value="UDP-3-O-ACYLGLUCOSAMINE N-ACYLTRANSFERASE 1, MITOCHONDRIAL-RELATED"/>
    <property type="match status" value="1"/>
</dbReference>
<dbReference type="GO" id="GO:0016410">
    <property type="term" value="F:N-acyltransferase activity"/>
    <property type="evidence" value="ECO:0007669"/>
    <property type="project" value="InterPro"/>
</dbReference>
<evidence type="ECO:0000256" key="5">
    <source>
        <dbReference type="ARBA" id="ARBA00023098"/>
    </source>
</evidence>
<gene>
    <name evidence="8" type="primary">lpxD</name>
    <name evidence="8" type="ORF">GCM10008179_31570</name>
</gene>
<dbReference type="InterPro" id="IPR001451">
    <property type="entry name" value="Hexapep"/>
</dbReference>
<evidence type="ECO:0000256" key="4">
    <source>
        <dbReference type="ARBA" id="ARBA00022737"/>
    </source>
</evidence>
<dbReference type="Pfam" id="PF04613">
    <property type="entry name" value="LpxD"/>
    <property type="match status" value="1"/>
</dbReference>
<keyword evidence="6" id="KW-0012">Acyltransferase</keyword>
<dbReference type="AlphaFoldDB" id="A0A9W6MWH7"/>
<keyword evidence="5" id="KW-0443">Lipid metabolism</keyword>
<dbReference type="Pfam" id="PF00132">
    <property type="entry name" value="Hexapep"/>
    <property type="match status" value="2"/>
</dbReference>
<keyword evidence="3" id="KW-0808">Transferase</keyword>
<comment type="caution">
    <text evidence="8">The sequence shown here is derived from an EMBL/GenBank/DDBJ whole genome shotgun (WGS) entry which is preliminary data.</text>
</comment>
<evidence type="ECO:0000256" key="3">
    <source>
        <dbReference type="ARBA" id="ARBA00022679"/>
    </source>
</evidence>
<dbReference type="GO" id="GO:0016020">
    <property type="term" value="C:membrane"/>
    <property type="evidence" value="ECO:0007669"/>
    <property type="project" value="GOC"/>
</dbReference>
<feature type="domain" description="UDP-3-O-[3-hydroxymyristoyl] glucosamine N-acyltransferase non-repeat region" evidence="7">
    <location>
        <begin position="35"/>
        <end position="101"/>
    </location>
</feature>
<reference evidence="8" key="1">
    <citation type="journal article" date="2014" name="Int. J. Syst. Evol. Microbiol.">
        <title>Complete genome sequence of Corynebacterium casei LMG S-19264T (=DSM 44701T), isolated from a smear-ripened cheese.</title>
        <authorList>
            <consortium name="US DOE Joint Genome Institute (JGI-PGF)"/>
            <person name="Walter F."/>
            <person name="Albersmeier A."/>
            <person name="Kalinowski J."/>
            <person name="Ruckert C."/>
        </authorList>
    </citation>
    <scope>NUCLEOTIDE SEQUENCE</scope>
    <source>
        <strain evidence="8">VKM B-2347</strain>
    </source>
</reference>